<dbReference type="CDD" id="cd20346">
    <property type="entry name" value="BRcat_RBR_ANKIB1"/>
    <property type="match status" value="1"/>
</dbReference>
<evidence type="ECO:0000256" key="7">
    <source>
        <dbReference type="ARBA" id="ARBA00022786"/>
    </source>
</evidence>
<keyword evidence="6 9" id="KW-0863">Zinc-finger</keyword>
<evidence type="ECO:0000259" key="12">
    <source>
        <dbReference type="PROSITE" id="PS51873"/>
    </source>
</evidence>
<dbReference type="SUPFAM" id="SSF57850">
    <property type="entry name" value="RING/U-box"/>
    <property type="match status" value="3"/>
</dbReference>
<keyword evidence="8" id="KW-0862">Zinc</keyword>
<dbReference type="Gene3D" id="1.20.120.1750">
    <property type="match status" value="1"/>
</dbReference>
<evidence type="ECO:0000256" key="8">
    <source>
        <dbReference type="ARBA" id="ARBA00022833"/>
    </source>
</evidence>
<dbReference type="EMBL" id="JAKWBI020000062">
    <property type="protein sequence ID" value="KAJ2904115.1"/>
    <property type="molecule type" value="Genomic_DNA"/>
</dbReference>
<dbReference type="GO" id="GO:0008270">
    <property type="term" value="F:zinc ion binding"/>
    <property type="evidence" value="ECO:0007669"/>
    <property type="project" value="UniProtKB-KW"/>
</dbReference>
<dbReference type="GO" id="GO:0016567">
    <property type="term" value="P:protein ubiquitination"/>
    <property type="evidence" value="ECO:0007669"/>
    <property type="project" value="InterPro"/>
</dbReference>
<evidence type="ECO:0000256" key="1">
    <source>
        <dbReference type="ARBA" id="ARBA00001798"/>
    </source>
</evidence>
<dbReference type="InterPro" id="IPR001841">
    <property type="entry name" value="Znf_RING"/>
</dbReference>
<evidence type="ECO:0000256" key="9">
    <source>
        <dbReference type="PROSITE-ProRule" id="PRU00175"/>
    </source>
</evidence>
<proteinExistence type="predicted"/>
<dbReference type="CDD" id="cd20356">
    <property type="entry name" value="Rcat_RBR_HHARI-like"/>
    <property type="match status" value="1"/>
</dbReference>
<sequence length="533" mass="61706">MDSDEDFMSNLSSDEDLIQDDSDNVMEDLSGAEDFDDFDDFDEEDDSDEDIGLQKDIMSKKKYSNEISFTVHRPEDIQKQQDDMINEVNMILELRKEDAAILLRHFRWDNQRLLETYMEDPNRVLEAAGLGANVVGPPKLEAIPGFVCDICCEDKYGLQSFAIKCGHRYCVDCYRHYLTQKIKEEGEAARIQCPADGCPRIIDARSLDLLVTSDLRDRYRELLNRTYVEDRDQLKWCPAPDCINAVHCGVKKKDLSRIVPIVECTCKHRFCFGCILADHQPTPCELVKLWLKKCADDSETANWISAHTKECPKCNSTIEKNGGCNHMTCRKCRHEFCWMCMGLWSEHGTSWYNCNRYEEKSGTEARDAQAKSRKSLERYLHYYNRYANHEQSARLDKDIFQKTQKKMVNLQSASGMSWIEVQYLNAASQCLQTCRQTLKWTYAFAFYLARNNRTEIFEDNQKDLEMAVEALSEMFEKPVTELAHSKLKVDILDKTAYCNKRRIILLDDTAEGLANGLWEFQVEIGNNGQTSRQ</sequence>
<evidence type="ECO:0000313" key="13">
    <source>
        <dbReference type="EMBL" id="KAJ2904115.1"/>
    </source>
</evidence>
<dbReference type="FunFam" id="1.20.120.1750:FF:000007">
    <property type="entry name" value="RBR-type E3 ubiquitin transferase"/>
    <property type="match status" value="1"/>
</dbReference>
<dbReference type="Pfam" id="PF21235">
    <property type="entry name" value="UBA_ARI1"/>
    <property type="match status" value="1"/>
</dbReference>
<dbReference type="Pfam" id="PF19422">
    <property type="entry name" value="Ariadne"/>
    <property type="match status" value="1"/>
</dbReference>
<keyword evidence="5" id="KW-0677">Repeat</keyword>
<feature type="region of interest" description="Disordered" evidence="10">
    <location>
        <begin position="1"/>
        <end position="51"/>
    </location>
</feature>
<dbReference type="AlphaFoldDB" id="A0AAD5WVF1"/>
<feature type="domain" description="RING-type" evidence="11">
    <location>
        <begin position="148"/>
        <end position="196"/>
    </location>
</feature>
<dbReference type="EC" id="2.3.2.31" evidence="2"/>
<dbReference type="PROSITE" id="PS51873">
    <property type="entry name" value="TRIAD"/>
    <property type="match status" value="1"/>
</dbReference>
<dbReference type="InterPro" id="IPR031127">
    <property type="entry name" value="E3_UB_ligase_RBR"/>
</dbReference>
<keyword evidence="14" id="KW-1185">Reference proteome</keyword>
<dbReference type="InterPro" id="IPR045840">
    <property type="entry name" value="Ariadne"/>
</dbReference>
<dbReference type="InterPro" id="IPR002867">
    <property type="entry name" value="IBR_dom"/>
</dbReference>
<evidence type="ECO:0000256" key="2">
    <source>
        <dbReference type="ARBA" id="ARBA00012251"/>
    </source>
</evidence>
<evidence type="ECO:0000256" key="3">
    <source>
        <dbReference type="ARBA" id="ARBA00022679"/>
    </source>
</evidence>
<dbReference type="PANTHER" id="PTHR11685">
    <property type="entry name" value="RBR FAMILY RING FINGER AND IBR DOMAIN-CONTAINING"/>
    <property type="match status" value="1"/>
</dbReference>
<comment type="catalytic activity">
    <reaction evidence="1">
        <text>[E2 ubiquitin-conjugating enzyme]-S-ubiquitinyl-L-cysteine + [acceptor protein]-L-lysine = [E2 ubiquitin-conjugating enzyme]-L-cysteine + [acceptor protein]-N(6)-ubiquitinyl-L-lysine.</text>
        <dbReference type="EC" id="2.3.2.31"/>
    </reaction>
</comment>
<accession>A0AAD5WVF1</accession>
<dbReference type="CDD" id="cd16625">
    <property type="entry name" value="RING-HC_RBR_HEL2-like"/>
    <property type="match status" value="1"/>
</dbReference>
<evidence type="ECO:0000256" key="4">
    <source>
        <dbReference type="ARBA" id="ARBA00022723"/>
    </source>
</evidence>
<protein>
    <recommendedName>
        <fullName evidence="2">RBR-type E3 ubiquitin transferase</fullName>
        <ecNumber evidence="2">2.3.2.31</ecNumber>
    </recommendedName>
</protein>
<evidence type="ECO:0000256" key="10">
    <source>
        <dbReference type="SAM" id="MobiDB-lite"/>
    </source>
</evidence>
<keyword evidence="3" id="KW-0808">Transferase</keyword>
<name>A0AAD5WVF1_9PEZI</name>
<dbReference type="InterPro" id="IPR013083">
    <property type="entry name" value="Znf_RING/FYVE/PHD"/>
</dbReference>
<keyword evidence="4" id="KW-0479">Metal-binding</keyword>
<dbReference type="Proteomes" id="UP001201980">
    <property type="component" value="Unassembled WGS sequence"/>
</dbReference>
<dbReference type="GO" id="GO:0061630">
    <property type="term" value="F:ubiquitin protein ligase activity"/>
    <property type="evidence" value="ECO:0007669"/>
    <property type="project" value="UniProtKB-EC"/>
</dbReference>
<dbReference type="Pfam" id="PF01485">
    <property type="entry name" value="IBR"/>
    <property type="match status" value="1"/>
</dbReference>
<feature type="domain" description="RING-type" evidence="12">
    <location>
        <begin position="144"/>
        <end position="358"/>
    </location>
</feature>
<dbReference type="SMART" id="SM00184">
    <property type="entry name" value="RING"/>
    <property type="match status" value="3"/>
</dbReference>
<dbReference type="PROSITE" id="PS50089">
    <property type="entry name" value="ZF_RING_2"/>
    <property type="match status" value="1"/>
</dbReference>
<gene>
    <name evidence="13" type="ORF">MKZ38_008833</name>
</gene>
<evidence type="ECO:0000259" key="11">
    <source>
        <dbReference type="PROSITE" id="PS50089"/>
    </source>
</evidence>
<dbReference type="SMART" id="SM00647">
    <property type="entry name" value="IBR"/>
    <property type="match status" value="2"/>
</dbReference>
<dbReference type="InterPro" id="IPR048962">
    <property type="entry name" value="ARIH1-like_UBL"/>
</dbReference>
<evidence type="ECO:0000256" key="5">
    <source>
        <dbReference type="ARBA" id="ARBA00022737"/>
    </source>
</evidence>
<reference evidence="13" key="1">
    <citation type="submission" date="2022-07" db="EMBL/GenBank/DDBJ databases">
        <title>Draft genome sequence of Zalerion maritima ATCC 34329, a (micro)plastics degrading marine fungus.</title>
        <authorList>
            <person name="Paco A."/>
            <person name="Goncalves M.F.M."/>
            <person name="Rocha-Santos T.A.P."/>
            <person name="Alves A."/>
        </authorList>
    </citation>
    <scope>NUCLEOTIDE SEQUENCE</scope>
    <source>
        <strain evidence="13">ATCC 34329</strain>
    </source>
</reference>
<dbReference type="FunFam" id="3.30.40.10:FF:000019">
    <property type="entry name" value="RBR-type E3 ubiquitin transferase"/>
    <property type="match status" value="1"/>
</dbReference>
<dbReference type="Pfam" id="PF22191">
    <property type="entry name" value="IBR_1"/>
    <property type="match status" value="1"/>
</dbReference>
<organism evidence="13 14">
    <name type="scientific">Zalerion maritima</name>
    <dbReference type="NCBI Taxonomy" id="339359"/>
    <lineage>
        <taxon>Eukaryota</taxon>
        <taxon>Fungi</taxon>
        <taxon>Dikarya</taxon>
        <taxon>Ascomycota</taxon>
        <taxon>Pezizomycotina</taxon>
        <taxon>Sordariomycetes</taxon>
        <taxon>Lulworthiomycetidae</taxon>
        <taxon>Lulworthiales</taxon>
        <taxon>Lulworthiaceae</taxon>
        <taxon>Zalerion</taxon>
    </lineage>
</organism>
<evidence type="ECO:0000256" key="6">
    <source>
        <dbReference type="ARBA" id="ARBA00022771"/>
    </source>
</evidence>
<evidence type="ECO:0000313" key="14">
    <source>
        <dbReference type="Proteomes" id="UP001201980"/>
    </source>
</evidence>
<dbReference type="InterPro" id="IPR017907">
    <property type="entry name" value="Znf_RING_CS"/>
</dbReference>
<dbReference type="Gene3D" id="3.30.40.10">
    <property type="entry name" value="Zinc/RING finger domain, C3HC4 (zinc finger)"/>
    <property type="match status" value="1"/>
</dbReference>
<comment type="caution">
    <text evidence="13">The sequence shown here is derived from an EMBL/GenBank/DDBJ whole genome shotgun (WGS) entry which is preliminary data.</text>
</comment>
<keyword evidence="7" id="KW-0833">Ubl conjugation pathway</keyword>
<dbReference type="PROSITE" id="PS00518">
    <property type="entry name" value="ZF_RING_1"/>
    <property type="match status" value="2"/>
</dbReference>
<dbReference type="InterPro" id="IPR044066">
    <property type="entry name" value="TRIAD_supradom"/>
</dbReference>